<dbReference type="InterPro" id="IPR000515">
    <property type="entry name" value="MetI-like"/>
</dbReference>
<reference evidence="11 12" key="1">
    <citation type="journal article" date="2016" name="Biochim. Biophys. Acta">
        <title>Characterization of red-shifted phycobilisomes isolated from the chlorophyll f-containing cyanobacterium Halomicronema hongdechloris.</title>
        <authorList>
            <person name="Li Y."/>
            <person name="Lin Y."/>
            <person name="Garvey C.J."/>
            <person name="Birch D."/>
            <person name="Corkery R.W."/>
            <person name="Loughlin P.C."/>
            <person name="Scheer H."/>
            <person name="Willows R.D."/>
            <person name="Chen M."/>
        </authorList>
    </citation>
    <scope>NUCLEOTIDE SEQUENCE [LARGE SCALE GENOMIC DNA]</scope>
    <source>
        <strain evidence="11 12">C2206</strain>
    </source>
</reference>
<keyword evidence="12" id="KW-1185">Reference proteome</keyword>
<dbReference type="AlphaFoldDB" id="A0A1Z3HJE7"/>
<protein>
    <recommendedName>
        <fullName evidence="9">Phosphate transport system permease protein PstA</fullName>
    </recommendedName>
</protein>
<name>A0A1Z3HJE7_9CYAN</name>
<feature type="transmembrane region" description="Helical" evidence="9">
    <location>
        <begin position="59"/>
        <end position="82"/>
    </location>
</feature>
<dbReference type="Proteomes" id="UP000191901">
    <property type="component" value="Chromosome"/>
</dbReference>
<evidence type="ECO:0000259" key="10">
    <source>
        <dbReference type="PROSITE" id="PS50928"/>
    </source>
</evidence>
<keyword evidence="5" id="KW-0592">Phosphate transport</keyword>
<keyword evidence="7 9" id="KW-1133">Transmembrane helix</keyword>
<evidence type="ECO:0000313" key="12">
    <source>
        <dbReference type="Proteomes" id="UP000191901"/>
    </source>
</evidence>
<comment type="caution">
    <text evidence="9">Lacks conserved residue(s) required for the propagation of feature annotation.</text>
</comment>
<keyword evidence="3" id="KW-0813">Transport</keyword>
<feature type="transmembrane region" description="Helical" evidence="9">
    <location>
        <begin position="172"/>
        <end position="194"/>
    </location>
</feature>
<evidence type="ECO:0000256" key="6">
    <source>
        <dbReference type="ARBA" id="ARBA00022692"/>
    </source>
</evidence>
<evidence type="ECO:0000256" key="2">
    <source>
        <dbReference type="ARBA" id="ARBA00007069"/>
    </source>
</evidence>
<feature type="domain" description="ABC transmembrane type-1" evidence="10">
    <location>
        <begin position="59"/>
        <end position="261"/>
    </location>
</feature>
<evidence type="ECO:0000256" key="5">
    <source>
        <dbReference type="ARBA" id="ARBA00022592"/>
    </source>
</evidence>
<dbReference type="GO" id="GO:0035435">
    <property type="term" value="P:phosphate ion transmembrane transport"/>
    <property type="evidence" value="ECO:0007669"/>
    <property type="project" value="InterPro"/>
</dbReference>
<keyword evidence="8 9" id="KW-0472">Membrane</keyword>
<feature type="transmembrane region" description="Helical" evidence="9">
    <location>
        <begin position="102"/>
        <end position="125"/>
    </location>
</feature>
<dbReference type="PROSITE" id="PS50928">
    <property type="entry name" value="ABC_TM1"/>
    <property type="match status" value="1"/>
</dbReference>
<dbReference type="GO" id="GO:0005886">
    <property type="term" value="C:plasma membrane"/>
    <property type="evidence" value="ECO:0007669"/>
    <property type="project" value="UniProtKB-SubCell"/>
</dbReference>
<dbReference type="InterPro" id="IPR051408">
    <property type="entry name" value="Phosphate_transprt_permease"/>
</dbReference>
<dbReference type="OrthoDB" id="9807065at2"/>
<keyword evidence="4 9" id="KW-1003">Cell membrane</keyword>
<evidence type="ECO:0000256" key="8">
    <source>
        <dbReference type="ARBA" id="ARBA00023136"/>
    </source>
</evidence>
<comment type="similarity">
    <text evidence="2 9">Belongs to the binding-protein-dependent transport system permease family. CysTW subfamily.</text>
</comment>
<dbReference type="RefSeq" id="WP_088429345.1">
    <property type="nucleotide sequence ID" value="NZ_CP021983.2"/>
</dbReference>
<evidence type="ECO:0000256" key="7">
    <source>
        <dbReference type="ARBA" id="ARBA00022989"/>
    </source>
</evidence>
<evidence type="ECO:0000256" key="3">
    <source>
        <dbReference type="ARBA" id="ARBA00022448"/>
    </source>
</evidence>
<dbReference type="NCBIfam" id="TIGR00974">
    <property type="entry name" value="3a0107s02c"/>
    <property type="match status" value="1"/>
</dbReference>
<evidence type="ECO:0000256" key="1">
    <source>
        <dbReference type="ARBA" id="ARBA00004651"/>
    </source>
</evidence>
<proteinExistence type="inferred from homology"/>
<feature type="transmembrane region" description="Helical" evidence="9">
    <location>
        <begin position="242"/>
        <end position="261"/>
    </location>
</feature>
<gene>
    <name evidence="11" type="primary">ptsA_2</name>
    <name evidence="11" type="ORF">XM38_013520</name>
</gene>
<accession>A0A1Z3HJE7</accession>
<dbReference type="EMBL" id="CP021983">
    <property type="protein sequence ID" value="ASC70413.1"/>
    <property type="molecule type" value="Genomic_DNA"/>
</dbReference>
<dbReference type="SUPFAM" id="SSF161098">
    <property type="entry name" value="MetI-like"/>
    <property type="match status" value="1"/>
</dbReference>
<evidence type="ECO:0000256" key="9">
    <source>
        <dbReference type="RuleBase" id="RU363043"/>
    </source>
</evidence>
<sequence>MTGLVLTALAAACTVLTLLPLLAIVIYGVSQGCHRLDAALVTQLPPAAGLEGGGIGNAILGTLMVIGMATLIAAPVGILRVYLSELAGDTPLTRWIRRAARILSGVPSIITGMVAYGVLVVTGVLGFSAMAGVALAILMLPTLVLTTDAALQGVPQDLRWAAASLGASEAQTVLQIVLPQALPGIVTGLLLAIARAAGETAPVLFTALNSSLWPQGWLEPTPTLAVLIYDFSTSPFPAQQELAWAAALMLITLVFITNLLLRWGCIGVDPDIGLGN</sequence>
<dbReference type="PANTHER" id="PTHR42922">
    <property type="entry name" value="PHOSPHATE TRANSPORT SYSTEM PERMEASE PROTEIN PSTA"/>
    <property type="match status" value="1"/>
</dbReference>
<dbReference type="CDD" id="cd06261">
    <property type="entry name" value="TM_PBP2"/>
    <property type="match status" value="1"/>
</dbReference>
<dbReference type="Gene3D" id="1.10.3720.10">
    <property type="entry name" value="MetI-like"/>
    <property type="match status" value="1"/>
</dbReference>
<dbReference type="InterPro" id="IPR035906">
    <property type="entry name" value="MetI-like_sf"/>
</dbReference>
<dbReference type="InterPro" id="IPR005672">
    <property type="entry name" value="Phosphate_PstA"/>
</dbReference>
<feature type="transmembrane region" description="Helical" evidence="9">
    <location>
        <begin position="131"/>
        <end position="151"/>
    </location>
</feature>
<dbReference type="KEGG" id="hhg:XM38_013520"/>
<evidence type="ECO:0000313" key="11">
    <source>
        <dbReference type="EMBL" id="ASC70413.1"/>
    </source>
</evidence>
<dbReference type="PANTHER" id="PTHR42922:SF1">
    <property type="entry name" value="PHOSPHATE TRANSPORT SYSTEM PERMEASE PROTEIN PSTA"/>
    <property type="match status" value="1"/>
</dbReference>
<keyword evidence="6 9" id="KW-0812">Transmembrane</keyword>
<organism evidence="11 12">
    <name type="scientific">Halomicronema hongdechloris C2206</name>
    <dbReference type="NCBI Taxonomy" id="1641165"/>
    <lineage>
        <taxon>Bacteria</taxon>
        <taxon>Bacillati</taxon>
        <taxon>Cyanobacteriota</taxon>
        <taxon>Cyanophyceae</taxon>
        <taxon>Nodosilineales</taxon>
        <taxon>Nodosilineaceae</taxon>
        <taxon>Halomicronema</taxon>
    </lineage>
</organism>
<comment type="subcellular location">
    <subcellularLocation>
        <location evidence="1 9">Cell membrane</location>
        <topology evidence="1 9">Multi-pass membrane protein</topology>
    </subcellularLocation>
</comment>
<evidence type="ECO:0000256" key="4">
    <source>
        <dbReference type="ARBA" id="ARBA00022475"/>
    </source>
</evidence>
<dbReference type="Pfam" id="PF00528">
    <property type="entry name" value="BPD_transp_1"/>
    <property type="match status" value="1"/>
</dbReference>
<dbReference type="GO" id="GO:0005315">
    <property type="term" value="F:phosphate transmembrane transporter activity"/>
    <property type="evidence" value="ECO:0007669"/>
    <property type="project" value="InterPro"/>
</dbReference>